<sequence length="163" mass="17943">MVPVSTCPIFSTGSNHSAQLSSTKHLVSLAVLVKAYLHYKGDFNNIEITRHHREVLDTTTTLQFSGLPNNALLEMVPIRRVRVESSVTLGLQLESGNRLTGTFLPSDTLWTVVMKLCPEEEDKSAKGDNPVVIYMRQEISGVEGLKGVTLRHLGLTGGRAMLR</sequence>
<dbReference type="InterPro" id="IPR029071">
    <property type="entry name" value="Ubiquitin-like_domsf"/>
</dbReference>
<dbReference type="InterPro" id="IPR059238">
    <property type="entry name" value="UBX1_UBXN9"/>
</dbReference>
<organism evidence="2 3">
    <name type="scientific">Dryococelus australis</name>
    <dbReference type="NCBI Taxonomy" id="614101"/>
    <lineage>
        <taxon>Eukaryota</taxon>
        <taxon>Metazoa</taxon>
        <taxon>Ecdysozoa</taxon>
        <taxon>Arthropoda</taxon>
        <taxon>Hexapoda</taxon>
        <taxon>Insecta</taxon>
        <taxon>Pterygota</taxon>
        <taxon>Neoptera</taxon>
        <taxon>Polyneoptera</taxon>
        <taxon>Phasmatodea</taxon>
        <taxon>Verophasmatodea</taxon>
        <taxon>Anareolatae</taxon>
        <taxon>Phasmatidae</taxon>
        <taxon>Eurycanthinae</taxon>
        <taxon>Dryococelus</taxon>
    </lineage>
</organism>
<dbReference type="Pfam" id="PF11470">
    <property type="entry name" value="TUG-UBL1"/>
    <property type="match status" value="1"/>
</dbReference>
<reference evidence="2 3" key="1">
    <citation type="submission" date="2023-02" db="EMBL/GenBank/DDBJ databases">
        <title>LHISI_Scaffold_Assembly.</title>
        <authorList>
            <person name="Stuart O.P."/>
            <person name="Cleave R."/>
            <person name="Magrath M.J.L."/>
            <person name="Mikheyev A.S."/>
        </authorList>
    </citation>
    <scope>NUCLEOTIDE SEQUENCE [LARGE SCALE GENOMIC DNA]</scope>
    <source>
        <strain evidence="2">Daus_M_001</strain>
        <tissue evidence="2">Leg muscle</tissue>
    </source>
</reference>
<dbReference type="Gene3D" id="3.10.20.90">
    <property type="entry name" value="Phosphatidylinositol 3-kinase Catalytic Subunit, Chain A, domain 1"/>
    <property type="match status" value="1"/>
</dbReference>
<evidence type="ECO:0000313" key="2">
    <source>
        <dbReference type="EMBL" id="KAJ8876999.1"/>
    </source>
</evidence>
<dbReference type="Proteomes" id="UP001159363">
    <property type="component" value="Chromosome 7"/>
</dbReference>
<dbReference type="InterPro" id="IPR021569">
    <property type="entry name" value="TUG-UBL1"/>
</dbReference>
<name>A0ABQ9GY80_9NEOP</name>
<gene>
    <name evidence="2" type="ORF">PR048_021451</name>
</gene>
<evidence type="ECO:0000259" key="1">
    <source>
        <dbReference type="Pfam" id="PF11470"/>
    </source>
</evidence>
<dbReference type="SUPFAM" id="SSF54236">
    <property type="entry name" value="Ubiquitin-like"/>
    <property type="match status" value="1"/>
</dbReference>
<dbReference type="PANTHER" id="PTHR46467:SF1">
    <property type="entry name" value="TETHER CONTAINING UBX DOMAIN FOR GLUT4"/>
    <property type="match status" value="1"/>
</dbReference>
<dbReference type="CDD" id="cd17075">
    <property type="entry name" value="UBX1_UBXN9"/>
    <property type="match status" value="1"/>
</dbReference>
<dbReference type="PANTHER" id="PTHR46467">
    <property type="entry name" value="TETHER CONTAINING UBX DOMAIN FOR GLUT4"/>
    <property type="match status" value="1"/>
</dbReference>
<evidence type="ECO:0000313" key="3">
    <source>
        <dbReference type="Proteomes" id="UP001159363"/>
    </source>
</evidence>
<accession>A0ABQ9GY80</accession>
<protein>
    <recommendedName>
        <fullName evidence="1">TUG ubiquitin-like domain-containing protein</fullName>
    </recommendedName>
</protein>
<proteinExistence type="predicted"/>
<feature type="domain" description="TUG ubiquitin-like" evidence="1">
    <location>
        <begin position="30"/>
        <end position="75"/>
    </location>
</feature>
<comment type="caution">
    <text evidence="2">The sequence shown here is derived from an EMBL/GenBank/DDBJ whole genome shotgun (WGS) entry which is preliminary data.</text>
</comment>
<keyword evidence="3" id="KW-1185">Reference proteome</keyword>
<dbReference type="EMBL" id="JARBHB010000008">
    <property type="protein sequence ID" value="KAJ8876999.1"/>
    <property type="molecule type" value="Genomic_DNA"/>
</dbReference>